<feature type="domain" description="WD-like" evidence="2">
    <location>
        <begin position="67"/>
        <end position="168"/>
    </location>
</feature>
<dbReference type="Pfam" id="PF20493">
    <property type="entry name" value="WD-like_fungi"/>
    <property type="match status" value="1"/>
</dbReference>
<evidence type="ECO:0000259" key="2">
    <source>
        <dbReference type="Pfam" id="PF20493"/>
    </source>
</evidence>
<feature type="signal peptide" evidence="1">
    <location>
        <begin position="1"/>
        <end position="18"/>
    </location>
</feature>
<keyword evidence="4" id="KW-1185">Reference proteome</keyword>
<organism evidence="3 4">
    <name type="scientific">Lasiosphaeria hispida</name>
    <dbReference type="NCBI Taxonomy" id="260671"/>
    <lineage>
        <taxon>Eukaryota</taxon>
        <taxon>Fungi</taxon>
        <taxon>Dikarya</taxon>
        <taxon>Ascomycota</taxon>
        <taxon>Pezizomycotina</taxon>
        <taxon>Sordariomycetes</taxon>
        <taxon>Sordariomycetidae</taxon>
        <taxon>Sordariales</taxon>
        <taxon>Lasiosphaeriaceae</taxon>
        <taxon>Lasiosphaeria</taxon>
    </lineage>
</organism>
<gene>
    <name evidence="3" type="ORF">B0T25DRAFT_452449</name>
</gene>
<evidence type="ECO:0000313" key="3">
    <source>
        <dbReference type="EMBL" id="KAK3356610.1"/>
    </source>
</evidence>
<keyword evidence="1" id="KW-0732">Signal</keyword>
<comment type="caution">
    <text evidence="3">The sequence shown here is derived from an EMBL/GenBank/DDBJ whole genome shotgun (WGS) entry which is preliminary data.</text>
</comment>
<dbReference type="Proteomes" id="UP001275084">
    <property type="component" value="Unassembled WGS sequence"/>
</dbReference>
<feature type="chain" id="PRO_5042581338" description="WD-like domain-containing protein" evidence="1">
    <location>
        <begin position="19"/>
        <end position="169"/>
    </location>
</feature>
<evidence type="ECO:0000256" key="1">
    <source>
        <dbReference type="SAM" id="SignalP"/>
    </source>
</evidence>
<dbReference type="InterPro" id="IPR046925">
    <property type="entry name" value="WD-like_fungi"/>
</dbReference>
<sequence length="169" mass="17978">MLTLKAVIFAGILPLGYTATVDVHALNLEPVRTERVGNGTLSWFAAPPSNGGVAYDLVSRDPGCGTNNIKCATSNAYHGPTCQNVINVLDSSNVADGYRAVCLDQGNGQCCISWSKNTSRRIRQNELVPSARRSLNTCGDSNKSGQEWNVNLGGTCLSQCLSNRPTGCK</sequence>
<name>A0AAJ0HKK1_9PEZI</name>
<accession>A0AAJ0HKK1</accession>
<proteinExistence type="predicted"/>
<protein>
    <recommendedName>
        <fullName evidence="2">WD-like domain-containing protein</fullName>
    </recommendedName>
</protein>
<reference evidence="3" key="2">
    <citation type="submission" date="2023-06" db="EMBL/GenBank/DDBJ databases">
        <authorList>
            <consortium name="Lawrence Berkeley National Laboratory"/>
            <person name="Haridas S."/>
            <person name="Hensen N."/>
            <person name="Bonometti L."/>
            <person name="Westerberg I."/>
            <person name="Brannstrom I.O."/>
            <person name="Guillou S."/>
            <person name="Cros-Aarteil S."/>
            <person name="Calhoun S."/>
            <person name="Kuo A."/>
            <person name="Mondo S."/>
            <person name="Pangilinan J."/>
            <person name="Riley R."/>
            <person name="Labutti K."/>
            <person name="Andreopoulos B."/>
            <person name="Lipzen A."/>
            <person name="Chen C."/>
            <person name="Yanf M."/>
            <person name="Daum C."/>
            <person name="Ng V."/>
            <person name="Clum A."/>
            <person name="Steindorff A."/>
            <person name="Ohm R."/>
            <person name="Martin F."/>
            <person name="Silar P."/>
            <person name="Natvig D."/>
            <person name="Lalanne C."/>
            <person name="Gautier V."/>
            <person name="Ament-Velasquez S.L."/>
            <person name="Kruys A."/>
            <person name="Hutchinson M.I."/>
            <person name="Powell A.J."/>
            <person name="Barry K."/>
            <person name="Miller A.N."/>
            <person name="Grigoriev I.V."/>
            <person name="Debuchy R."/>
            <person name="Gladieux P."/>
            <person name="Thoren M.H."/>
            <person name="Johannesson H."/>
        </authorList>
    </citation>
    <scope>NUCLEOTIDE SEQUENCE</scope>
    <source>
        <strain evidence="3">CBS 955.72</strain>
    </source>
</reference>
<dbReference type="AlphaFoldDB" id="A0AAJ0HKK1"/>
<reference evidence="3" key="1">
    <citation type="journal article" date="2023" name="Mol. Phylogenet. Evol.">
        <title>Genome-scale phylogeny and comparative genomics of the fungal order Sordariales.</title>
        <authorList>
            <person name="Hensen N."/>
            <person name="Bonometti L."/>
            <person name="Westerberg I."/>
            <person name="Brannstrom I.O."/>
            <person name="Guillou S."/>
            <person name="Cros-Aarteil S."/>
            <person name="Calhoun S."/>
            <person name="Haridas S."/>
            <person name="Kuo A."/>
            <person name="Mondo S."/>
            <person name="Pangilinan J."/>
            <person name="Riley R."/>
            <person name="LaButti K."/>
            <person name="Andreopoulos B."/>
            <person name="Lipzen A."/>
            <person name="Chen C."/>
            <person name="Yan M."/>
            <person name="Daum C."/>
            <person name="Ng V."/>
            <person name="Clum A."/>
            <person name="Steindorff A."/>
            <person name="Ohm R.A."/>
            <person name="Martin F."/>
            <person name="Silar P."/>
            <person name="Natvig D.O."/>
            <person name="Lalanne C."/>
            <person name="Gautier V."/>
            <person name="Ament-Velasquez S.L."/>
            <person name="Kruys A."/>
            <person name="Hutchinson M.I."/>
            <person name="Powell A.J."/>
            <person name="Barry K."/>
            <person name="Miller A.N."/>
            <person name="Grigoriev I.V."/>
            <person name="Debuchy R."/>
            <person name="Gladieux P."/>
            <person name="Hiltunen Thoren M."/>
            <person name="Johannesson H."/>
        </authorList>
    </citation>
    <scope>NUCLEOTIDE SEQUENCE</scope>
    <source>
        <strain evidence="3">CBS 955.72</strain>
    </source>
</reference>
<evidence type="ECO:0000313" key="4">
    <source>
        <dbReference type="Proteomes" id="UP001275084"/>
    </source>
</evidence>
<dbReference type="EMBL" id="JAUIQD010000003">
    <property type="protein sequence ID" value="KAK3356610.1"/>
    <property type="molecule type" value="Genomic_DNA"/>
</dbReference>